<evidence type="ECO:0000256" key="1">
    <source>
        <dbReference type="ARBA" id="ARBA00004141"/>
    </source>
</evidence>
<evidence type="ECO:0000313" key="6">
    <source>
        <dbReference type="EMBL" id="KAF5865589.1"/>
    </source>
</evidence>
<dbReference type="GO" id="GO:0032979">
    <property type="term" value="P:protein insertion into mitochondrial inner membrane from matrix"/>
    <property type="evidence" value="ECO:0007669"/>
    <property type="project" value="TreeGrafter"/>
</dbReference>
<accession>A0A5N6FPT1</accession>
<keyword evidence="3" id="KW-0812">Transmembrane</keyword>
<reference evidence="6 7" key="1">
    <citation type="submission" date="2019-04" db="EMBL/GenBank/DDBJ databases">
        <title>Aspergillus burnettii sp. nov., novel species from soil in southeast Queensland.</title>
        <authorList>
            <person name="Gilchrist C.L.M."/>
            <person name="Pitt J.I."/>
            <person name="Lange L."/>
            <person name="Lacey H.J."/>
            <person name="Vuong D."/>
            <person name="Midgley D.J."/>
            <person name="Greenfield P."/>
            <person name="Bradbury M."/>
            <person name="Lacey E."/>
            <person name="Busk P.K."/>
            <person name="Pilgaard B."/>
            <person name="Chooi Y.H."/>
            <person name="Piggott A.M."/>
        </authorList>
    </citation>
    <scope>NUCLEOTIDE SEQUENCE [LARGE SCALE GENOMIC DNA]</scope>
    <source>
        <strain evidence="6 7">FRR 5400</strain>
    </source>
</reference>
<dbReference type="GO" id="GO:0033617">
    <property type="term" value="P:mitochondrial respiratory chain complex IV assembly"/>
    <property type="evidence" value="ECO:0007669"/>
    <property type="project" value="TreeGrafter"/>
</dbReference>
<organism evidence="6 7">
    <name type="scientific">Petromyces alliaceus</name>
    <name type="common">Aspergillus alliaceus</name>
    <dbReference type="NCBI Taxonomy" id="209559"/>
    <lineage>
        <taxon>Eukaryota</taxon>
        <taxon>Fungi</taxon>
        <taxon>Dikarya</taxon>
        <taxon>Ascomycota</taxon>
        <taxon>Pezizomycotina</taxon>
        <taxon>Eurotiomycetes</taxon>
        <taxon>Eurotiomycetidae</taxon>
        <taxon>Eurotiales</taxon>
        <taxon>Aspergillaceae</taxon>
        <taxon>Aspergillus</taxon>
        <taxon>Aspergillus subgen. Circumdati</taxon>
    </lineage>
</organism>
<dbReference type="PANTHER" id="PTHR12428:SF65">
    <property type="entry name" value="CYTOCHROME C OXIDASE ASSEMBLY PROTEIN COX18, MITOCHONDRIAL"/>
    <property type="match status" value="1"/>
</dbReference>
<gene>
    <name evidence="6" type="ORF">ETB97_003006</name>
</gene>
<dbReference type="EMBL" id="SPNV01000017">
    <property type="protein sequence ID" value="KAF5865589.1"/>
    <property type="molecule type" value="Genomic_DNA"/>
</dbReference>
<keyword evidence="4" id="KW-1133">Transmembrane helix</keyword>
<dbReference type="OMA" id="WQRKRIV"/>
<dbReference type="PANTHER" id="PTHR12428">
    <property type="entry name" value="OXA1"/>
    <property type="match status" value="1"/>
</dbReference>
<accession>A0A8H6EAH6</accession>
<evidence type="ECO:0000256" key="4">
    <source>
        <dbReference type="ARBA" id="ARBA00022989"/>
    </source>
</evidence>
<keyword evidence="7" id="KW-1185">Reference proteome</keyword>
<comment type="subcellular location">
    <subcellularLocation>
        <location evidence="1">Membrane</location>
        <topology evidence="1">Multi-pass membrane protein</topology>
    </subcellularLocation>
</comment>
<name>A0A5N6FPT1_PETAA</name>
<comment type="similarity">
    <text evidence="2">Belongs to the OXA1/ALB3/YidC family.</text>
</comment>
<comment type="caution">
    <text evidence="6">The sequence shown here is derived from an EMBL/GenBank/DDBJ whole genome shotgun (WGS) entry which is preliminary data.</text>
</comment>
<proteinExistence type="inferred from homology"/>
<dbReference type="InterPro" id="IPR001708">
    <property type="entry name" value="YidC/ALB3/OXA1/COX18"/>
</dbReference>
<evidence type="ECO:0000256" key="3">
    <source>
        <dbReference type="ARBA" id="ARBA00022692"/>
    </source>
</evidence>
<dbReference type="GO" id="GO:0032977">
    <property type="term" value="F:membrane insertase activity"/>
    <property type="evidence" value="ECO:0007669"/>
    <property type="project" value="InterPro"/>
</dbReference>
<evidence type="ECO:0000256" key="5">
    <source>
        <dbReference type="ARBA" id="ARBA00023136"/>
    </source>
</evidence>
<protein>
    <submittedName>
        <fullName evidence="6">Uncharacterized protein</fullName>
    </submittedName>
</protein>
<evidence type="ECO:0000313" key="7">
    <source>
        <dbReference type="Proteomes" id="UP000541154"/>
    </source>
</evidence>
<dbReference type="GO" id="GO:0005743">
    <property type="term" value="C:mitochondrial inner membrane"/>
    <property type="evidence" value="ECO:0007669"/>
    <property type="project" value="TreeGrafter"/>
</dbReference>
<keyword evidence="5" id="KW-0472">Membrane</keyword>
<evidence type="ECO:0000256" key="2">
    <source>
        <dbReference type="ARBA" id="ARBA00009877"/>
    </source>
</evidence>
<dbReference type="Proteomes" id="UP000541154">
    <property type="component" value="Unassembled WGS sequence"/>
</dbReference>
<dbReference type="AlphaFoldDB" id="A0A5N6FPT1"/>
<sequence>MRLFHRSLRTPRKTTLQQTRHFHPTKPSPFINEVLDGSSTFIQSVHSVSGLPWALSIPLTALIVRTCVAMPLQIYTKIQARKERDLVPLLSSWKKYYQNDLIRKKYNVSGDMDLYNPSNEVISELAMKMRERRRILKENWNVPKYWKPVTFLQIPVWISVMESLRAMSGNDKGLVPYLLSLLEPASSSEGGSPLHLAVEPSLATEGAFWFPDLLAGDPTGILPAALTASILLNLHTGWKARPFAEMADLPKVELYKQLTIRGIRTFVQVLALNVGLSSYYFEMPSALLLYWISSSSIATLQTLSLDKLMFKKKPLKPWKNMHIKWGPDQEPSSIHRTIMRFTKGRKLWEE</sequence>